<dbReference type="EMBL" id="CP002400">
    <property type="protein sequence ID" value="ADU27239.1"/>
    <property type="molecule type" value="Genomic_DNA"/>
</dbReference>
<dbReference type="RefSeq" id="WP_013485591.1">
    <property type="nucleotide sequence ID" value="NC_014828.1"/>
</dbReference>
<dbReference type="InterPro" id="IPR017926">
    <property type="entry name" value="GATASE"/>
</dbReference>
<protein>
    <submittedName>
        <fullName evidence="2">Glutamine amidotransferase class-I</fullName>
    </submittedName>
</protein>
<dbReference type="KEGG" id="eha:Ethha_1712"/>
<reference evidence="2 3" key="1">
    <citation type="submission" date="2010-12" db="EMBL/GenBank/DDBJ databases">
        <title>Complete sequence of Ethanoligenens harbinense YUAN-3.</title>
        <authorList>
            <person name="Lucas S."/>
            <person name="Copeland A."/>
            <person name="Lapidus A."/>
            <person name="Cheng J.-F."/>
            <person name="Bruce D."/>
            <person name="Goodwin L."/>
            <person name="Pitluck S."/>
            <person name="Chertkov O."/>
            <person name="Misra M."/>
            <person name="Detter J.C."/>
            <person name="Han C."/>
            <person name="Tapia R."/>
            <person name="Land M."/>
            <person name="Hauser L."/>
            <person name="Jeffries C."/>
            <person name="Kyrpides N."/>
            <person name="Ivanova N."/>
            <person name="Mikhailova N."/>
            <person name="Wang A."/>
            <person name="Mouttaki H."/>
            <person name="He Z."/>
            <person name="Zhou J."/>
            <person name="Hemme C.L."/>
            <person name="Woyke T."/>
        </authorList>
    </citation>
    <scope>NUCLEOTIDE SEQUENCE [LARGE SCALE GENOMIC DNA]</scope>
    <source>
        <strain evidence="3">DSM 18485 / JCM 12961 / CGMCC 1.5033 / YUAN-3</strain>
    </source>
</reference>
<dbReference type="Pfam" id="PF00117">
    <property type="entry name" value="GATase"/>
    <property type="match status" value="1"/>
</dbReference>
<evidence type="ECO:0000313" key="3">
    <source>
        <dbReference type="Proteomes" id="UP000001551"/>
    </source>
</evidence>
<name>E6U980_ETHHY</name>
<dbReference type="SUPFAM" id="SSF52317">
    <property type="entry name" value="Class I glutamine amidotransferase-like"/>
    <property type="match status" value="1"/>
</dbReference>
<organism evidence="2 3">
    <name type="scientific">Ethanoligenens harbinense (strain DSM 18485 / JCM 12961 / CGMCC 1.5033 / YUAN-3)</name>
    <dbReference type="NCBI Taxonomy" id="663278"/>
    <lineage>
        <taxon>Bacteria</taxon>
        <taxon>Bacillati</taxon>
        <taxon>Bacillota</taxon>
        <taxon>Clostridia</taxon>
        <taxon>Eubacteriales</taxon>
        <taxon>Oscillospiraceae</taxon>
        <taxon>Ethanoligenens</taxon>
    </lineage>
</organism>
<gene>
    <name evidence="2" type="ordered locus">Ethha_1712</name>
</gene>
<dbReference type="PROSITE" id="PS51273">
    <property type="entry name" value="GATASE_TYPE_1"/>
    <property type="match status" value="1"/>
</dbReference>
<dbReference type="HOGENOM" id="CLU_1203356_0_0_9"/>
<dbReference type="GO" id="GO:0005829">
    <property type="term" value="C:cytosol"/>
    <property type="evidence" value="ECO:0007669"/>
    <property type="project" value="TreeGrafter"/>
</dbReference>
<dbReference type="PANTHER" id="PTHR42695">
    <property type="entry name" value="GLUTAMINE AMIDOTRANSFERASE YLR126C-RELATED"/>
    <property type="match status" value="1"/>
</dbReference>
<feature type="domain" description="Glutamine amidotransferase" evidence="1">
    <location>
        <begin position="45"/>
        <end position="183"/>
    </location>
</feature>
<dbReference type="InterPro" id="IPR044992">
    <property type="entry name" value="ChyE-like"/>
</dbReference>
<dbReference type="Gene3D" id="3.40.50.880">
    <property type="match status" value="1"/>
</dbReference>
<dbReference type="InterPro" id="IPR029062">
    <property type="entry name" value="Class_I_gatase-like"/>
</dbReference>
<proteinExistence type="predicted"/>
<dbReference type="Proteomes" id="UP000001551">
    <property type="component" value="Chromosome"/>
</dbReference>
<dbReference type="AlphaFoldDB" id="E6U980"/>
<dbReference type="eggNOG" id="COG0518">
    <property type="taxonomic scope" value="Bacteria"/>
</dbReference>
<keyword evidence="2" id="KW-0315">Glutamine amidotransferase</keyword>
<sequence>MRIVEFLHDADHPSVPSNLDRWVQANGLPVSRKIRIDRNEDFPKLYDFDIAVLHGGRQHLWNKDADPWLYGEVEYVRMLLHEGKPVIGFGMGAGILAQALGAPAYRCGDEEQGFYFIRPWKEGSTHPLLRGLEHGFYSYMSHSDHYALPAYCSLARSSVSPSAMFAIEKVPAVGFQFHPEYTQAMIAVKGGELSPHAVDTYGIFARLMENALQWLGCKPEREPVYTFGKI</sequence>
<evidence type="ECO:0000259" key="1">
    <source>
        <dbReference type="Pfam" id="PF00117"/>
    </source>
</evidence>
<accession>E6U980</accession>
<keyword evidence="3" id="KW-1185">Reference proteome</keyword>
<evidence type="ECO:0000313" key="2">
    <source>
        <dbReference type="EMBL" id="ADU27239.1"/>
    </source>
</evidence>
<dbReference type="PANTHER" id="PTHR42695:SF5">
    <property type="entry name" value="GLUTAMINE AMIDOTRANSFERASE YLR126C-RELATED"/>
    <property type="match status" value="1"/>
</dbReference>
<dbReference type="GO" id="GO:0016740">
    <property type="term" value="F:transferase activity"/>
    <property type="evidence" value="ECO:0007669"/>
    <property type="project" value="UniProtKB-KW"/>
</dbReference>
<keyword evidence="2" id="KW-0808">Transferase</keyword>
<dbReference type="STRING" id="663278.Ethha_1712"/>